<dbReference type="FunFam" id="3.40.50.720:FF:000084">
    <property type="entry name" value="Short-chain dehydrogenase reductase"/>
    <property type="match status" value="1"/>
</dbReference>
<dbReference type="Pfam" id="PF13561">
    <property type="entry name" value="adh_short_C2"/>
    <property type="match status" value="1"/>
</dbReference>
<dbReference type="PRINTS" id="PR00080">
    <property type="entry name" value="SDRFAMILY"/>
</dbReference>
<gene>
    <name evidence="3" type="ORF">DX130_22575</name>
</gene>
<comment type="caution">
    <text evidence="3">The sequence shown here is derived from an EMBL/GenBank/DDBJ whole genome shotgun (WGS) entry which is preliminary data.</text>
</comment>
<dbReference type="GO" id="GO:0008206">
    <property type="term" value="P:bile acid metabolic process"/>
    <property type="evidence" value="ECO:0007669"/>
    <property type="project" value="UniProtKB-ARBA"/>
</dbReference>
<dbReference type="OrthoDB" id="9803333at2"/>
<proteinExistence type="inferred from homology"/>
<keyword evidence="4" id="KW-1185">Reference proteome</keyword>
<dbReference type="PANTHER" id="PTHR43477">
    <property type="entry name" value="DIHYDROANTICAPSIN 7-DEHYDROGENASE"/>
    <property type="match status" value="1"/>
</dbReference>
<dbReference type="PANTHER" id="PTHR43477:SF1">
    <property type="entry name" value="DIHYDROANTICAPSIN 7-DEHYDROGENASE"/>
    <property type="match status" value="1"/>
</dbReference>
<accession>A0A371P5Q6</accession>
<organism evidence="3 4">
    <name type="scientific">Paenibacillus paeoniae</name>
    <dbReference type="NCBI Taxonomy" id="2292705"/>
    <lineage>
        <taxon>Bacteria</taxon>
        <taxon>Bacillati</taxon>
        <taxon>Bacillota</taxon>
        <taxon>Bacilli</taxon>
        <taxon>Bacillales</taxon>
        <taxon>Paenibacillaceae</taxon>
        <taxon>Paenibacillus</taxon>
    </lineage>
</organism>
<dbReference type="InterPro" id="IPR002347">
    <property type="entry name" value="SDR_fam"/>
</dbReference>
<dbReference type="NCBIfam" id="NF005559">
    <property type="entry name" value="PRK07231.1"/>
    <property type="match status" value="1"/>
</dbReference>
<sequence length="264" mass="27887">MRMRINQTKQGRLYSKVAIVTGAASGIGKGTALLFAEEGAKLVLVDINEDQLNEVAAEIRESGGSCEIVCGNVGLMETAERAVACAVGAYGQLDIVFNNAGIMPVGDIMDYPEETWDEVLQVNLKSMFLMCKKAIPEMLKGNGGSIINTSSVMAALTEPGYTAYSASKAGIIGLTKEIAVSYAEKGIRCNAISPGWVETDMNVRLAESMGGMDKLYPVIKQQQPLGRMASTREVAYAVLFLASDESVVVNGSNLSIDGAASAAI</sequence>
<dbReference type="PROSITE" id="PS00061">
    <property type="entry name" value="ADH_SHORT"/>
    <property type="match status" value="1"/>
</dbReference>
<evidence type="ECO:0000313" key="4">
    <source>
        <dbReference type="Proteomes" id="UP000261905"/>
    </source>
</evidence>
<reference evidence="3 4" key="1">
    <citation type="submission" date="2018-08" db="EMBL/GenBank/DDBJ databases">
        <title>Paenibacillus sp. M4BSY-1, whole genome shotgun sequence.</title>
        <authorList>
            <person name="Tuo L."/>
        </authorList>
    </citation>
    <scope>NUCLEOTIDE SEQUENCE [LARGE SCALE GENOMIC DNA]</scope>
    <source>
        <strain evidence="3 4">M4BSY-1</strain>
    </source>
</reference>
<dbReference type="EMBL" id="QUBQ01000006">
    <property type="protein sequence ID" value="REK71232.1"/>
    <property type="molecule type" value="Genomic_DNA"/>
</dbReference>
<dbReference type="GO" id="GO:0016491">
    <property type="term" value="F:oxidoreductase activity"/>
    <property type="evidence" value="ECO:0007669"/>
    <property type="project" value="UniProtKB-KW"/>
</dbReference>
<dbReference type="Proteomes" id="UP000261905">
    <property type="component" value="Unassembled WGS sequence"/>
</dbReference>
<keyword evidence="2" id="KW-0560">Oxidoreductase</keyword>
<dbReference type="Gene3D" id="3.40.50.720">
    <property type="entry name" value="NAD(P)-binding Rossmann-like Domain"/>
    <property type="match status" value="1"/>
</dbReference>
<dbReference type="AlphaFoldDB" id="A0A371P5Q6"/>
<dbReference type="InterPro" id="IPR020904">
    <property type="entry name" value="Sc_DH/Rdtase_CS"/>
</dbReference>
<dbReference type="CDD" id="cd05233">
    <property type="entry name" value="SDR_c"/>
    <property type="match status" value="1"/>
</dbReference>
<dbReference type="InterPro" id="IPR036291">
    <property type="entry name" value="NAD(P)-bd_dom_sf"/>
</dbReference>
<protein>
    <submittedName>
        <fullName evidence="3">SDR family NAD(P)-dependent oxidoreductase</fullName>
    </submittedName>
</protein>
<evidence type="ECO:0000256" key="2">
    <source>
        <dbReference type="ARBA" id="ARBA00023002"/>
    </source>
</evidence>
<evidence type="ECO:0000256" key="1">
    <source>
        <dbReference type="ARBA" id="ARBA00006484"/>
    </source>
</evidence>
<comment type="similarity">
    <text evidence="1">Belongs to the short-chain dehydrogenases/reductases (SDR) family.</text>
</comment>
<name>A0A371P5Q6_9BACL</name>
<evidence type="ECO:0000313" key="3">
    <source>
        <dbReference type="EMBL" id="REK71232.1"/>
    </source>
</evidence>
<dbReference type="InterPro" id="IPR051122">
    <property type="entry name" value="SDR_DHRS6-like"/>
</dbReference>
<dbReference type="SUPFAM" id="SSF51735">
    <property type="entry name" value="NAD(P)-binding Rossmann-fold domains"/>
    <property type="match status" value="1"/>
</dbReference>
<dbReference type="PRINTS" id="PR00081">
    <property type="entry name" value="GDHRDH"/>
</dbReference>